<sequence length="314" mass="35130">MEQASPATTADVFRDEITRHTVVTDPKTGDEYRFYLLNRAYEGRQPVVIYNGFGSTPNTTLGQQYLWEYARALERPIIAPMASHVRRRVHRRIFGDGHARALARITNDKLHVAGMSWGGVAAYSVAETLAGQTDHLVTLSSVGTLDHLTEYVFHAARMARSEGPVIRDALKVVAQDFDPRDLEHPPPTLDPLSKFRRALIMRRRSLEGVAHTLHPSTTWHDIIGENDLFTGYQQHAAAVLRRNILYPGTASLTLIRNHGHMWAHMKSVLALALRRSLAQKESGMYREVDILRTRTDFSGVDPDSVSGHGGPRVG</sequence>
<dbReference type="Proteomes" id="UP000567922">
    <property type="component" value="Unassembled WGS sequence"/>
</dbReference>
<reference evidence="1 2" key="1">
    <citation type="submission" date="2020-08" db="EMBL/GenBank/DDBJ databases">
        <title>Sequencing the genomes of 1000 actinobacteria strains.</title>
        <authorList>
            <person name="Klenk H.-P."/>
        </authorList>
    </citation>
    <scope>NUCLEOTIDE SEQUENCE [LARGE SCALE GENOMIC DNA]</scope>
    <source>
        <strain evidence="1 2">DSM 45258</strain>
    </source>
</reference>
<protein>
    <submittedName>
        <fullName evidence="1">Pimeloyl-ACP methyl ester carboxylesterase</fullName>
    </submittedName>
</protein>
<dbReference type="Gene3D" id="3.40.50.1820">
    <property type="entry name" value="alpha/beta hydrolase"/>
    <property type="match status" value="1"/>
</dbReference>
<organism evidence="1 2">
    <name type="scientific">Hoyosella altamirensis</name>
    <dbReference type="NCBI Taxonomy" id="616997"/>
    <lineage>
        <taxon>Bacteria</taxon>
        <taxon>Bacillati</taxon>
        <taxon>Actinomycetota</taxon>
        <taxon>Actinomycetes</taxon>
        <taxon>Mycobacteriales</taxon>
        <taxon>Hoyosellaceae</taxon>
        <taxon>Hoyosella</taxon>
    </lineage>
</organism>
<proteinExistence type="predicted"/>
<evidence type="ECO:0000313" key="1">
    <source>
        <dbReference type="EMBL" id="MBB3037288.1"/>
    </source>
</evidence>
<evidence type="ECO:0000313" key="2">
    <source>
        <dbReference type="Proteomes" id="UP000567922"/>
    </source>
</evidence>
<dbReference type="SUPFAM" id="SSF53474">
    <property type="entry name" value="alpha/beta-Hydrolases"/>
    <property type="match status" value="1"/>
</dbReference>
<keyword evidence="2" id="KW-1185">Reference proteome</keyword>
<comment type="caution">
    <text evidence="1">The sequence shown here is derived from an EMBL/GenBank/DDBJ whole genome shotgun (WGS) entry which is preliminary data.</text>
</comment>
<name>A0A839RM63_9ACTN</name>
<dbReference type="EMBL" id="JACHWS010000001">
    <property type="protein sequence ID" value="MBB3037288.1"/>
    <property type="molecule type" value="Genomic_DNA"/>
</dbReference>
<gene>
    <name evidence="1" type="ORF">FHU29_001722</name>
</gene>
<accession>A0A839RM63</accession>
<dbReference type="RefSeq" id="WP_064438879.1">
    <property type="nucleotide sequence ID" value="NZ_BDDI01000002.1"/>
</dbReference>
<dbReference type="AlphaFoldDB" id="A0A839RM63"/>
<dbReference type="OrthoDB" id="9817963at2"/>
<dbReference type="InterPro" id="IPR029058">
    <property type="entry name" value="AB_hydrolase_fold"/>
</dbReference>